<keyword evidence="3" id="KW-1185">Reference proteome</keyword>
<dbReference type="EMBL" id="CANHGI010000006">
    <property type="protein sequence ID" value="CAI5453891.1"/>
    <property type="molecule type" value="Genomic_DNA"/>
</dbReference>
<comment type="caution">
    <text evidence="2">The sequence shown here is derived from an EMBL/GenBank/DDBJ whole genome shotgun (WGS) entry which is preliminary data.</text>
</comment>
<dbReference type="OrthoDB" id="5859135at2759"/>
<keyword evidence="1" id="KW-0812">Transmembrane</keyword>
<organism evidence="2 3">
    <name type="scientific">Caenorhabditis angaria</name>
    <dbReference type="NCBI Taxonomy" id="860376"/>
    <lineage>
        <taxon>Eukaryota</taxon>
        <taxon>Metazoa</taxon>
        <taxon>Ecdysozoa</taxon>
        <taxon>Nematoda</taxon>
        <taxon>Chromadorea</taxon>
        <taxon>Rhabditida</taxon>
        <taxon>Rhabditina</taxon>
        <taxon>Rhabditomorpha</taxon>
        <taxon>Rhabditoidea</taxon>
        <taxon>Rhabditidae</taxon>
        <taxon>Peloderinae</taxon>
        <taxon>Caenorhabditis</taxon>
    </lineage>
</organism>
<dbReference type="GO" id="GO:0005886">
    <property type="term" value="C:plasma membrane"/>
    <property type="evidence" value="ECO:0007669"/>
    <property type="project" value="TreeGrafter"/>
</dbReference>
<proteinExistence type="predicted"/>
<feature type="transmembrane region" description="Helical" evidence="1">
    <location>
        <begin position="151"/>
        <end position="176"/>
    </location>
</feature>
<evidence type="ECO:0000313" key="3">
    <source>
        <dbReference type="Proteomes" id="UP001152747"/>
    </source>
</evidence>
<feature type="transmembrane region" description="Helical" evidence="1">
    <location>
        <begin position="34"/>
        <end position="55"/>
    </location>
</feature>
<dbReference type="PANTHER" id="PTHR22943">
    <property type="entry name" value="7-TRANSMEMBRANE DOMAIN RECEPTOR C.ELEGANS"/>
    <property type="match status" value="1"/>
</dbReference>
<feature type="transmembrane region" description="Helical" evidence="1">
    <location>
        <begin position="183"/>
        <end position="200"/>
    </location>
</feature>
<keyword evidence="1" id="KW-1133">Transmembrane helix</keyword>
<gene>
    <name evidence="2" type="ORF">CAMP_LOCUS16528</name>
</gene>
<feature type="transmembrane region" description="Helical" evidence="1">
    <location>
        <begin position="103"/>
        <end position="125"/>
    </location>
</feature>
<protein>
    <recommendedName>
        <fullName evidence="4">Seven TM Receptor</fullName>
    </recommendedName>
</protein>
<dbReference type="AlphaFoldDB" id="A0A9P1IZG1"/>
<evidence type="ECO:0000256" key="1">
    <source>
        <dbReference type="SAM" id="Phobius"/>
    </source>
</evidence>
<dbReference type="PANTHER" id="PTHR22943:SF248">
    <property type="entry name" value="SEVEN TM RECEPTOR"/>
    <property type="match status" value="1"/>
</dbReference>
<dbReference type="Pfam" id="PF10326">
    <property type="entry name" value="7TM_GPCR_Str"/>
    <property type="match status" value="1"/>
</dbReference>
<dbReference type="SUPFAM" id="SSF81321">
    <property type="entry name" value="Family A G protein-coupled receptor-like"/>
    <property type="match status" value="1"/>
</dbReference>
<name>A0A9P1IZG1_9PELO</name>
<sequence>MFGVSLGLFPVLFIYRYSVLSKNKLLATFESKTILIWLSIPLTSGLIFGTIACILTSPQDIAFQQLEPFLQNSLRISKENFEYLCLYFKSITMQDKILSNKSLLAVCLMHLLLICSLILISYFGLKCYKLINEKLNQSNASQEYRNIQTQFFYALVVQTMIPLALLHVPAVLVLLAGVFQINLGLISGCVPFAYAIFPAVDPLPTIFIIKSYWSATKLILKSFLTFPRRLKSPTAV</sequence>
<accession>A0A9P1IZG1</accession>
<dbReference type="InterPro" id="IPR019428">
    <property type="entry name" value="7TM_GPCR_serpentine_rcpt_Str"/>
</dbReference>
<reference evidence="2" key="1">
    <citation type="submission" date="2022-11" db="EMBL/GenBank/DDBJ databases">
        <authorList>
            <person name="Kikuchi T."/>
        </authorList>
    </citation>
    <scope>NUCLEOTIDE SEQUENCE</scope>
    <source>
        <strain evidence="2">PS1010</strain>
    </source>
</reference>
<dbReference type="GO" id="GO:0042048">
    <property type="term" value="P:olfactory behavior"/>
    <property type="evidence" value="ECO:0007669"/>
    <property type="project" value="TreeGrafter"/>
</dbReference>
<evidence type="ECO:0000313" key="2">
    <source>
        <dbReference type="EMBL" id="CAI5453891.1"/>
    </source>
</evidence>
<dbReference type="Proteomes" id="UP001152747">
    <property type="component" value="Unassembled WGS sequence"/>
</dbReference>
<evidence type="ECO:0008006" key="4">
    <source>
        <dbReference type="Google" id="ProtNLM"/>
    </source>
</evidence>
<keyword evidence="1" id="KW-0472">Membrane</keyword>
<dbReference type="GO" id="GO:0038022">
    <property type="term" value="F:G protein-coupled olfactory receptor activity"/>
    <property type="evidence" value="ECO:0007669"/>
    <property type="project" value="TreeGrafter"/>
</dbReference>